<evidence type="ECO:0000256" key="1">
    <source>
        <dbReference type="ARBA" id="ARBA00004167"/>
    </source>
</evidence>
<feature type="region of interest" description="Disordered" evidence="6">
    <location>
        <begin position="218"/>
        <end position="262"/>
    </location>
</feature>
<dbReference type="AlphaFoldDB" id="A0A423T6K2"/>
<dbReference type="GO" id="GO:0005249">
    <property type="term" value="F:voltage-gated potassium channel activity"/>
    <property type="evidence" value="ECO:0007669"/>
    <property type="project" value="InterPro"/>
</dbReference>
<organism evidence="8 9">
    <name type="scientific">Penaeus vannamei</name>
    <name type="common">Whiteleg shrimp</name>
    <name type="synonym">Litopenaeus vannamei</name>
    <dbReference type="NCBI Taxonomy" id="6689"/>
    <lineage>
        <taxon>Eukaryota</taxon>
        <taxon>Metazoa</taxon>
        <taxon>Ecdysozoa</taxon>
        <taxon>Arthropoda</taxon>
        <taxon>Crustacea</taxon>
        <taxon>Multicrustacea</taxon>
        <taxon>Malacostraca</taxon>
        <taxon>Eumalacostraca</taxon>
        <taxon>Eucarida</taxon>
        <taxon>Decapoda</taxon>
        <taxon>Dendrobranchiata</taxon>
        <taxon>Penaeoidea</taxon>
        <taxon>Penaeidae</taxon>
        <taxon>Penaeus</taxon>
    </lineage>
</organism>
<proteinExistence type="inferred from homology"/>
<evidence type="ECO:0000256" key="5">
    <source>
        <dbReference type="ARBA" id="ARBA00023136"/>
    </source>
</evidence>
<dbReference type="EMBL" id="QCYY01002234">
    <property type="protein sequence ID" value="ROT71868.1"/>
    <property type="molecule type" value="Genomic_DNA"/>
</dbReference>
<keyword evidence="4 7" id="KW-1133">Transmembrane helix</keyword>
<evidence type="ECO:0000313" key="9">
    <source>
        <dbReference type="Proteomes" id="UP000283509"/>
    </source>
</evidence>
<keyword evidence="5 7" id="KW-0472">Membrane</keyword>
<gene>
    <name evidence="8" type="ORF">C7M84_009752</name>
</gene>
<dbReference type="Pfam" id="PF02060">
    <property type="entry name" value="ISK_Channel"/>
    <property type="match status" value="1"/>
</dbReference>
<sequence length="262" mass="29892">MESYVQFTSLWPLCLRTESRHELCERGKHKERKVYIFGEKVDIELVVVPVPAHRDGKPLERAVRSPFVRVAIRCAPGLRLLSCSGLRNLPFNMHSANGTVQFLPEDFALLRNLIEEVIENRCKNDTSAVIKELRSLLQRENATSTEVEESSSEDSLAVVYIVFVLMFFAASLLVIIIKYLRRERESSRLQQFYEDYLQNKYPSLVVHYDETGRRLHPQQSFDSTRYSSPPPTPLVSPVTTPSVTPIATPMLTPTDSPLESPL</sequence>
<keyword evidence="3 7" id="KW-0812">Transmembrane</keyword>
<feature type="compositionally biased region" description="Low complexity" evidence="6">
    <location>
        <begin position="235"/>
        <end position="245"/>
    </location>
</feature>
<dbReference type="GO" id="GO:0016020">
    <property type="term" value="C:membrane"/>
    <property type="evidence" value="ECO:0007669"/>
    <property type="project" value="UniProtKB-SubCell"/>
</dbReference>
<dbReference type="Proteomes" id="UP000283509">
    <property type="component" value="Unassembled WGS sequence"/>
</dbReference>
<evidence type="ECO:0000256" key="4">
    <source>
        <dbReference type="ARBA" id="ARBA00022989"/>
    </source>
</evidence>
<evidence type="ECO:0000256" key="3">
    <source>
        <dbReference type="ARBA" id="ARBA00022692"/>
    </source>
</evidence>
<evidence type="ECO:0000256" key="2">
    <source>
        <dbReference type="ARBA" id="ARBA00005688"/>
    </source>
</evidence>
<dbReference type="InterPro" id="IPR000369">
    <property type="entry name" value="K_chnl_KCNE"/>
</dbReference>
<comment type="similarity">
    <text evidence="2">Belongs to the potassium channel KCNE family.</text>
</comment>
<name>A0A423T6K2_PENVA</name>
<dbReference type="OrthoDB" id="6362936at2759"/>
<feature type="compositionally biased region" description="Polar residues" evidence="6">
    <location>
        <begin position="251"/>
        <end position="262"/>
    </location>
</feature>
<evidence type="ECO:0000256" key="6">
    <source>
        <dbReference type="SAM" id="MobiDB-lite"/>
    </source>
</evidence>
<evidence type="ECO:0000256" key="7">
    <source>
        <dbReference type="SAM" id="Phobius"/>
    </source>
</evidence>
<protein>
    <submittedName>
        <fullName evidence="8">Uncharacterized protein</fullName>
    </submittedName>
</protein>
<comment type="caution">
    <text evidence="8">The sequence shown here is derived from an EMBL/GenBank/DDBJ whole genome shotgun (WGS) entry which is preliminary data.</text>
</comment>
<accession>A0A423T6K2</accession>
<reference evidence="8 9" key="1">
    <citation type="submission" date="2018-04" db="EMBL/GenBank/DDBJ databases">
        <authorList>
            <person name="Zhang X."/>
            <person name="Yuan J."/>
            <person name="Li F."/>
            <person name="Xiang J."/>
        </authorList>
    </citation>
    <scope>NUCLEOTIDE SEQUENCE [LARGE SCALE GENOMIC DNA]</scope>
    <source>
        <tissue evidence="8">Muscle</tissue>
    </source>
</reference>
<feature type="transmembrane region" description="Helical" evidence="7">
    <location>
        <begin position="157"/>
        <end position="180"/>
    </location>
</feature>
<reference evidence="8 9" key="2">
    <citation type="submission" date="2019-01" db="EMBL/GenBank/DDBJ databases">
        <title>The decoding of complex shrimp genome reveals the adaptation for benthos swimmer, frequently molting mechanism and breeding impact on genome.</title>
        <authorList>
            <person name="Sun Y."/>
            <person name="Gao Y."/>
            <person name="Yu Y."/>
        </authorList>
    </citation>
    <scope>NUCLEOTIDE SEQUENCE [LARGE SCALE GENOMIC DNA]</scope>
    <source>
        <tissue evidence="8">Muscle</tissue>
    </source>
</reference>
<keyword evidence="9" id="KW-1185">Reference proteome</keyword>
<comment type="subcellular location">
    <subcellularLocation>
        <location evidence="1">Membrane</location>
        <topology evidence="1">Single-pass membrane protein</topology>
    </subcellularLocation>
</comment>
<evidence type="ECO:0000313" key="8">
    <source>
        <dbReference type="EMBL" id="ROT71868.1"/>
    </source>
</evidence>